<dbReference type="EMBL" id="CADCUR010000250">
    <property type="protein sequence ID" value="CAA9416940.1"/>
    <property type="molecule type" value="Genomic_DNA"/>
</dbReference>
<gene>
    <name evidence="1" type="ORF">AVDCRST_MAG74-2694</name>
</gene>
<name>A0A6J4PQW6_9BACT</name>
<proteinExistence type="predicted"/>
<dbReference type="AlphaFoldDB" id="A0A6J4PQW6"/>
<reference evidence="1" key="1">
    <citation type="submission" date="2020-02" db="EMBL/GenBank/DDBJ databases">
        <authorList>
            <person name="Meier V. D."/>
        </authorList>
    </citation>
    <scope>NUCLEOTIDE SEQUENCE</scope>
    <source>
        <strain evidence="1">AVDCRST_MAG74</strain>
    </source>
</reference>
<evidence type="ECO:0000313" key="1">
    <source>
        <dbReference type="EMBL" id="CAA9416940.1"/>
    </source>
</evidence>
<protein>
    <submittedName>
        <fullName evidence="1">Uncharacterized protein</fullName>
    </submittedName>
</protein>
<sequence length="43" mass="5337">MEREFKRKFKKGAFEFVSLRWNFIPEIGLSLWDVIEWKFVDDV</sequence>
<organism evidence="1">
    <name type="scientific">uncultured Pyrinomonadaceae bacterium</name>
    <dbReference type="NCBI Taxonomy" id="2283094"/>
    <lineage>
        <taxon>Bacteria</taxon>
        <taxon>Pseudomonadati</taxon>
        <taxon>Acidobacteriota</taxon>
        <taxon>Blastocatellia</taxon>
        <taxon>Blastocatellales</taxon>
        <taxon>Pyrinomonadaceae</taxon>
        <taxon>environmental samples</taxon>
    </lineage>
</organism>
<accession>A0A6J4PQW6</accession>